<feature type="domain" description="vWA-MoxR associated protein C-terminal" evidence="1">
    <location>
        <begin position="457"/>
        <end position="670"/>
    </location>
</feature>
<reference evidence="2" key="1">
    <citation type="submission" date="2020-10" db="EMBL/GenBank/DDBJ databases">
        <authorList>
            <person name="Castelo-Branco R."/>
            <person name="Eusebio N."/>
            <person name="Adriana R."/>
            <person name="Vieira A."/>
            <person name="Brugerolle De Fraissinette N."/>
            <person name="Rezende De Castro R."/>
            <person name="Schneider M.P."/>
            <person name="Vasconcelos V."/>
            <person name="Leao P.N."/>
        </authorList>
    </citation>
    <scope>NUCLEOTIDE SEQUENCE</scope>
    <source>
        <strain evidence="2">LEGE 06105</strain>
    </source>
</reference>
<dbReference type="Pfam" id="PF20028">
    <property type="entry name" value="VMAP-C"/>
    <property type="match status" value="1"/>
</dbReference>
<name>A0A8J7F3X5_9CYAN</name>
<evidence type="ECO:0000259" key="1">
    <source>
        <dbReference type="Pfam" id="PF20028"/>
    </source>
</evidence>
<comment type="caution">
    <text evidence="2">The sequence shown here is derived from an EMBL/GenBank/DDBJ whole genome shotgun (WGS) entry which is preliminary data.</text>
</comment>
<proteinExistence type="predicted"/>
<dbReference type="EMBL" id="JADEWL010000123">
    <property type="protein sequence ID" value="MBE9215871.1"/>
    <property type="molecule type" value="Genomic_DNA"/>
</dbReference>
<dbReference type="RefSeq" id="WP_193924131.1">
    <property type="nucleotide sequence ID" value="NZ_JADEWL010000123.1"/>
</dbReference>
<sequence>MPLTDNQCEKLHEAILDLYPYEQKDALESLLSEKHNINLEYILAYSDIITKDKLSKNIHTNNNQQIKEKIKILILKIPAKDLNLDKEIYELKKAIRESKNRDLLSIRDETVYSTDDIRYYVGNENPQIVHFCGHGLTDGSLKLENNSSSGISLEFLKSIFQGRENNIKCVLLNACHSEKATLAISQHINYVIGMNNEIIDNVAIEFAKGFYDGLGYNNDNNAYLMAFNEGIRAIIAKNISQKSIPVLRRRISYKEAILNLIKKLDAENKIEEFINELKNINPTNVLLYNFISYYNHPLKNELNTFREIIQKITDDSAIQAAYKKIFPDDIKSDKNKIIDKLIGNDVNNSEIISIIKFANHLTAILKIKNKSKSEEIQDWLDTICNEFKVGVIDSDEDEFSSGKIYTYLLITVDDQGSDKFNLYAEYILEDENSTIIKQEALNLLDHNEQNGIRCNSFNQISNQVKKYHDQLYNQLSPNELKDIRIELFLPIQYLTQNLDKEWYCDDDFGGSTPIVRECNIIVRPGNRIQKKNFLIPLHNNFERFKKQLSQYSDEDILNEEIEIINQKVDQKNFQKISDNFKDKKIGIKLTHKDIPDIAFFQAMIRGAAAIAFWIKDASCNDKNFDDMDNYLKLHFFQNNFCNLIKEIHNDRKTASNDEQIYSIGFLCDNPYRVPHIKPLQSF</sequence>
<dbReference type="Proteomes" id="UP000620559">
    <property type="component" value="Unassembled WGS sequence"/>
</dbReference>
<dbReference type="InterPro" id="IPR045450">
    <property type="entry name" value="VMAP_C"/>
</dbReference>
<accession>A0A8J7F3X5</accession>
<protein>
    <recommendedName>
        <fullName evidence="1">vWA-MoxR associated protein C-terminal domain-containing protein</fullName>
    </recommendedName>
</protein>
<keyword evidence="3" id="KW-1185">Reference proteome</keyword>
<dbReference type="AlphaFoldDB" id="A0A8J7F3X5"/>
<evidence type="ECO:0000313" key="3">
    <source>
        <dbReference type="Proteomes" id="UP000620559"/>
    </source>
</evidence>
<organism evidence="2 3">
    <name type="scientific">Plectonema cf. radiosum LEGE 06105</name>
    <dbReference type="NCBI Taxonomy" id="945769"/>
    <lineage>
        <taxon>Bacteria</taxon>
        <taxon>Bacillati</taxon>
        <taxon>Cyanobacteriota</taxon>
        <taxon>Cyanophyceae</taxon>
        <taxon>Oscillatoriophycideae</taxon>
        <taxon>Oscillatoriales</taxon>
        <taxon>Microcoleaceae</taxon>
        <taxon>Plectonema</taxon>
    </lineage>
</organism>
<evidence type="ECO:0000313" key="2">
    <source>
        <dbReference type="EMBL" id="MBE9215871.1"/>
    </source>
</evidence>
<gene>
    <name evidence="2" type="ORF">IQ247_24955</name>
</gene>